<dbReference type="SUPFAM" id="SSF144232">
    <property type="entry name" value="HIT/MYND zinc finger-like"/>
    <property type="match status" value="1"/>
</dbReference>
<dbReference type="SMART" id="SM00028">
    <property type="entry name" value="TPR"/>
    <property type="match status" value="3"/>
</dbReference>
<evidence type="ECO:0000256" key="2">
    <source>
        <dbReference type="ARBA" id="ARBA00022771"/>
    </source>
</evidence>
<organism evidence="7 8">
    <name type="scientific">Mycena rosella</name>
    <name type="common">Pink bonnet</name>
    <name type="synonym">Agaricus rosellus</name>
    <dbReference type="NCBI Taxonomy" id="1033263"/>
    <lineage>
        <taxon>Eukaryota</taxon>
        <taxon>Fungi</taxon>
        <taxon>Dikarya</taxon>
        <taxon>Basidiomycota</taxon>
        <taxon>Agaricomycotina</taxon>
        <taxon>Agaricomycetes</taxon>
        <taxon>Agaricomycetidae</taxon>
        <taxon>Agaricales</taxon>
        <taxon>Marasmiineae</taxon>
        <taxon>Mycenaceae</taxon>
        <taxon>Mycena</taxon>
    </lineage>
</organism>
<feature type="domain" description="MYND-type" evidence="6">
    <location>
        <begin position="190"/>
        <end position="230"/>
    </location>
</feature>
<dbReference type="SUPFAM" id="SSF48452">
    <property type="entry name" value="TPR-like"/>
    <property type="match status" value="1"/>
</dbReference>
<dbReference type="EMBL" id="JARKIE010000184">
    <property type="protein sequence ID" value="KAJ7669765.1"/>
    <property type="molecule type" value="Genomic_DNA"/>
</dbReference>
<protein>
    <recommendedName>
        <fullName evidence="6">MYND-type domain-containing protein</fullName>
    </recommendedName>
</protein>
<reference evidence="7" key="1">
    <citation type="submission" date="2023-03" db="EMBL/GenBank/DDBJ databases">
        <title>Massive genome expansion in bonnet fungi (Mycena s.s.) driven by repeated elements and novel gene families across ecological guilds.</title>
        <authorList>
            <consortium name="Lawrence Berkeley National Laboratory"/>
            <person name="Harder C.B."/>
            <person name="Miyauchi S."/>
            <person name="Viragh M."/>
            <person name="Kuo A."/>
            <person name="Thoen E."/>
            <person name="Andreopoulos B."/>
            <person name="Lu D."/>
            <person name="Skrede I."/>
            <person name="Drula E."/>
            <person name="Henrissat B."/>
            <person name="Morin E."/>
            <person name="Kohler A."/>
            <person name="Barry K."/>
            <person name="LaButti K."/>
            <person name="Morin E."/>
            <person name="Salamov A."/>
            <person name="Lipzen A."/>
            <person name="Mereny Z."/>
            <person name="Hegedus B."/>
            <person name="Baldrian P."/>
            <person name="Stursova M."/>
            <person name="Weitz H."/>
            <person name="Taylor A."/>
            <person name="Grigoriev I.V."/>
            <person name="Nagy L.G."/>
            <person name="Martin F."/>
            <person name="Kauserud H."/>
        </authorList>
    </citation>
    <scope>NUCLEOTIDE SEQUENCE</scope>
    <source>
        <strain evidence="7">CBHHK067</strain>
    </source>
</reference>
<proteinExistence type="predicted"/>
<evidence type="ECO:0000259" key="6">
    <source>
        <dbReference type="PROSITE" id="PS50865"/>
    </source>
</evidence>
<accession>A0AAD7CYP1</accession>
<dbReference type="PANTHER" id="PTHR46423">
    <property type="entry name" value="RNA POLYMERASE II-ASSOCIATED PROTEIN 3"/>
    <property type="match status" value="1"/>
</dbReference>
<evidence type="ECO:0000256" key="5">
    <source>
        <dbReference type="PROSITE-ProRule" id="PRU00134"/>
    </source>
</evidence>
<dbReference type="GO" id="GO:0008270">
    <property type="term" value="F:zinc ion binding"/>
    <property type="evidence" value="ECO:0007669"/>
    <property type="project" value="UniProtKB-KW"/>
</dbReference>
<dbReference type="InterPro" id="IPR011990">
    <property type="entry name" value="TPR-like_helical_dom_sf"/>
</dbReference>
<dbReference type="Gene3D" id="1.25.40.10">
    <property type="entry name" value="Tetratricopeptide repeat domain"/>
    <property type="match status" value="1"/>
</dbReference>
<comment type="caution">
    <text evidence="7">The sequence shown here is derived from an EMBL/GenBank/DDBJ whole genome shotgun (WGS) entry which is preliminary data.</text>
</comment>
<dbReference type="PROSITE" id="PS01360">
    <property type="entry name" value="ZF_MYND_1"/>
    <property type="match status" value="1"/>
</dbReference>
<dbReference type="Pfam" id="PF01753">
    <property type="entry name" value="zf-MYND"/>
    <property type="match status" value="1"/>
</dbReference>
<evidence type="ECO:0000256" key="3">
    <source>
        <dbReference type="ARBA" id="ARBA00022803"/>
    </source>
</evidence>
<dbReference type="PANTHER" id="PTHR46423:SF1">
    <property type="entry name" value="RNA POLYMERASE II-ASSOCIATED PROTEIN 3"/>
    <property type="match status" value="1"/>
</dbReference>
<keyword evidence="3" id="KW-0802">TPR repeat</keyword>
<evidence type="ECO:0000256" key="4">
    <source>
        <dbReference type="ARBA" id="ARBA00022833"/>
    </source>
</evidence>
<evidence type="ECO:0000256" key="1">
    <source>
        <dbReference type="ARBA" id="ARBA00022723"/>
    </source>
</evidence>
<dbReference type="GO" id="GO:0101031">
    <property type="term" value="C:protein folding chaperone complex"/>
    <property type="evidence" value="ECO:0007669"/>
    <property type="project" value="TreeGrafter"/>
</dbReference>
<dbReference type="Proteomes" id="UP001221757">
    <property type="component" value="Unassembled WGS sequence"/>
</dbReference>
<dbReference type="PROSITE" id="PS50865">
    <property type="entry name" value="ZF_MYND_2"/>
    <property type="match status" value="1"/>
</dbReference>
<name>A0AAD7CYP1_MYCRO</name>
<dbReference type="InterPro" id="IPR002893">
    <property type="entry name" value="Znf_MYND"/>
</dbReference>
<dbReference type="AlphaFoldDB" id="A0AAD7CYP1"/>
<keyword evidence="4" id="KW-0862">Zinc</keyword>
<gene>
    <name evidence="7" type="ORF">B0H17DRAFT_1209524</name>
</gene>
<sequence>MDDPQSEATRLNTEAKTFFNEGKFREAAKLYKAANRADTLDSPIYLSNLALVQLKLQQFPMAEISATMALTRDARFCKARYRRALARQAQGRLKEALVDLANVLTAEPRDKAAAAAFAAILREHESPGRERGCLTGMAILNADYPSAYGSATAPRPLQTKPPLQNKTSGNGIVIPNASSRIPKDLRAGTCASCKTVKWMREIKTCRGCSTAVYCDAVCQRNHWPTHKSDCVRYDDDDVIAMHLCKSLLDHKYVRMHILFYAMRSIGALHHSTPPYVSVLLMFVKMVPLATGPSKRRRLSITNIVTAPLAIFDKDTRDSYIDQRRQMRITCEMPCAPGVAMLVTPHRAKDREDDKARTLIFMHRVVPELVVMATQSYVPMGFASHSFETGRSVTSDLDELYWNLEDELANDTDNYYGLQR</sequence>
<keyword evidence="8" id="KW-1185">Reference proteome</keyword>
<evidence type="ECO:0000313" key="7">
    <source>
        <dbReference type="EMBL" id="KAJ7669765.1"/>
    </source>
</evidence>
<evidence type="ECO:0000313" key="8">
    <source>
        <dbReference type="Proteomes" id="UP001221757"/>
    </source>
</evidence>
<keyword evidence="1" id="KW-0479">Metal-binding</keyword>
<dbReference type="Gene3D" id="6.10.140.2220">
    <property type="match status" value="1"/>
</dbReference>
<dbReference type="InterPro" id="IPR019734">
    <property type="entry name" value="TPR_rpt"/>
</dbReference>
<dbReference type="InterPro" id="IPR051966">
    <property type="entry name" value="RPAP3"/>
</dbReference>
<keyword evidence="2 5" id="KW-0863">Zinc-finger</keyword>